<evidence type="ECO:0000313" key="3">
    <source>
        <dbReference type="EMBL" id="VDM54934.1"/>
    </source>
</evidence>
<evidence type="ECO:0000259" key="2">
    <source>
        <dbReference type="Pfam" id="PF24545"/>
    </source>
</evidence>
<dbReference type="STRING" id="334426.A0A0R3PGF0"/>
<organism evidence="5">
    <name type="scientific">Angiostrongylus costaricensis</name>
    <name type="common">Nematode worm</name>
    <dbReference type="NCBI Taxonomy" id="334426"/>
    <lineage>
        <taxon>Eukaryota</taxon>
        <taxon>Metazoa</taxon>
        <taxon>Ecdysozoa</taxon>
        <taxon>Nematoda</taxon>
        <taxon>Chromadorea</taxon>
        <taxon>Rhabditida</taxon>
        <taxon>Rhabditina</taxon>
        <taxon>Rhabditomorpha</taxon>
        <taxon>Strongyloidea</taxon>
        <taxon>Metastrongylidae</taxon>
        <taxon>Angiostrongylus</taxon>
    </lineage>
</organism>
<dbReference type="AlphaFoldDB" id="A0A0R3PGF0"/>
<dbReference type="OrthoDB" id="203724at2759"/>
<name>A0A0R3PGF0_ANGCS</name>
<evidence type="ECO:0000313" key="5">
    <source>
        <dbReference type="WBParaSite" id="ACOC_0000334801-mRNA-1"/>
    </source>
</evidence>
<gene>
    <name evidence="3" type="ORF">ACOC_LOCUS3349</name>
</gene>
<dbReference type="PANTHER" id="PTHR12975">
    <property type="entry name" value="TRANSPORT PROTEIN TRAPP"/>
    <property type="match status" value="1"/>
</dbReference>
<dbReference type="Pfam" id="PF12739">
    <property type="entry name" value="TRAPPC-Trs85"/>
    <property type="match status" value="1"/>
</dbReference>
<dbReference type="PANTHER" id="PTHR12975:SF6">
    <property type="entry name" value="TRAFFICKING PROTEIN PARTICLE COMPLEX SUBUNIT 8"/>
    <property type="match status" value="1"/>
</dbReference>
<protein>
    <submittedName>
        <fullName evidence="5">Trafficking protein particle complex subunit 8</fullName>
    </submittedName>
</protein>
<keyword evidence="4" id="KW-1185">Reference proteome</keyword>
<keyword evidence="1" id="KW-0732">Signal</keyword>
<feature type="domain" description="TPPC8 first Ig-like" evidence="2">
    <location>
        <begin position="180"/>
        <end position="361"/>
    </location>
</feature>
<dbReference type="Proteomes" id="UP000267027">
    <property type="component" value="Unassembled WGS sequence"/>
</dbReference>
<dbReference type="WBParaSite" id="ACOC_0000334801-mRNA-1">
    <property type="protein sequence ID" value="ACOC_0000334801-mRNA-1"/>
    <property type="gene ID" value="ACOC_0000334801"/>
</dbReference>
<dbReference type="Pfam" id="PF24545">
    <property type="entry name" value="Ig_TPPC8_1st"/>
    <property type="match status" value="1"/>
</dbReference>
<feature type="chain" id="PRO_5043130108" evidence="1">
    <location>
        <begin position="22"/>
        <end position="485"/>
    </location>
</feature>
<evidence type="ECO:0000313" key="4">
    <source>
        <dbReference type="Proteomes" id="UP000267027"/>
    </source>
</evidence>
<dbReference type="InterPro" id="IPR024420">
    <property type="entry name" value="TRAPP_III_complex_Trs85"/>
</dbReference>
<proteinExistence type="predicted"/>
<accession>A0A0R3PGF0</accession>
<feature type="signal peptide" evidence="1">
    <location>
        <begin position="1"/>
        <end position="21"/>
    </location>
</feature>
<evidence type="ECO:0000256" key="1">
    <source>
        <dbReference type="SAM" id="SignalP"/>
    </source>
</evidence>
<dbReference type="InterPro" id="IPR058541">
    <property type="entry name" value="Ig_TPPC8_1st"/>
</dbReference>
<reference evidence="5" key="1">
    <citation type="submission" date="2017-02" db="UniProtKB">
        <authorList>
            <consortium name="WormBaseParasite"/>
        </authorList>
    </citation>
    <scope>IDENTIFICATION</scope>
</reference>
<dbReference type="GO" id="GO:1990072">
    <property type="term" value="C:TRAPPIII protein complex"/>
    <property type="evidence" value="ECO:0007669"/>
    <property type="project" value="TreeGrafter"/>
</dbReference>
<reference evidence="3 4" key="2">
    <citation type="submission" date="2018-11" db="EMBL/GenBank/DDBJ databases">
        <authorList>
            <consortium name="Pathogen Informatics"/>
        </authorList>
    </citation>
    <scope>NUCLEOTIDE SEQUENCE [LARGE SCALE GENOMIC DNA]</scope>
    <source>
        <strain evidence="3 4">Costa Rica</strain>
    </source>
</reference>
<dbReference type="EMBL" id="UYYA01000971">
    <property type="protein sequence ID" value="VDM54934.1"/>
    <property type="molecule type" value="Genomic_DNA"/>
</dbReference>
<sequence length="485" mass="54652">MQSRRLADLAFMFGLFQFAYSQYRSVRKDFEHCQAWLHYAAASVRPLYTVLPDTSMYFTNSPHISVLLYHKYTSIMRCALNAASVLSSMTLFKEAASLISSIDIDMCVAVLQAHASNYFERANMTRKAAFYRILAGNRFMKAGLKQNALVCLPVPLVDAQETRVFYGERPQPDEVPVTSNISWLDMERAAFHALAGASSVFRPTHLVSDNETDNQRVRSTPPEERFRVEVSLRNPLKTPLTVQNVTLGITDVHMREGGEHQMPFTEREIVPSITIPPERSRKIMLWVRPSCHLSGFRVGSILLQIVGSNQASVSGFLPLKIKGKRLNTNPRQMKSVVYAVDERLRVSVAQKRWPLLDFNIVRKNQSEVYCGQAVVLSIDVCLLLLSFRLQYLVVFSKLIHVLLKLPHSKSDDVHGITAINMRNVMHSSDAALARCEVLRIRLVNQEMDSNGRWNEVGCTAVAIRPVTHGPGKILSFVCAAVHIIP</sequence>